<dbReference type="Proteomes" id="UP000479190">
    <property type="component" value="Unassembled WGS sequence"/>
</dbReference>
<feature type="compositionally biased region" description="Basic and acidic residues" evidence="1">
    <location>
        <begin position="272"/>
        <end position="291"/>
    </location>
</feature>
<dbReference type="EMBL" id="CADCXV010000740">
    <property type="protein sequence ID" value="CAB0034356.1"/>
    <property type="molecule type" value="Genomic_DNA"/>
</dbReference>
<feature type="region of interest" description="Disordered" evidence="1">
    <location>
        <begin position="188"/>
        <end position="291"/>
    </location>
</feature>
<protein>
    <submittedName>
        <fullName evidence="2">Uncharacterized protein</fullName>
    </submittedName>
</protein>
<feature type="compositionally biased region" description="Basic and acidic residues" evidence="1">
    <location>
        <begin position="188"/>
        <end position="233"/>
    </location>
</feature>
<sequence>MREISRCLREQIFLSHPLVGCDFVALRGPKFCWVASQPLDGTANNNLKQTITMSGPKTDGYTPGCKDSKESKFTPSSYRVKAQVASGSPLDSGENKKRELRDLEEREELRGRTKELYTMFEAIDKKRDRIKVPSKRACTKVLEEYRDEIERCNDEYEAVCTVLVEEEKELKNVKQEMAKVKHQLKWERERKKDQRQKNQKKEKALEIRLEDIERGKNEKKETEKCSDRSRSSCEEEEEEGREKEDESEESQNGEEDEEVEEEDDQAGNADRMVQEKDMDVEIVPSHKEYRR</sequence>
<organism evidence="2 3">
    <name type="scientific">Trichogramma brassicae</name>
    <dbReference type="NCBI Taxonomy" id="86971"/>
    <lineage>
        <taxon>Eukaryota</taxon>
        <taxon>Metazoa</taxon>
        <taxon>Ecdysozoa</taxon>
        <taxon>Arthropoda</taxon>
        <taxon>Hexapoda</taxon>
        <taxon>Insecta</taxon>
        <taxon>Pterygota</taxon>
        <taxon>Neoptera</taxon>
        <taxon>Endopterygota</taxon>
        <taxon>Hymenoptera</taxon>
        <taxon>Apocrita</taxon>
        <taxon>Proctotrupomorpha</taxon>
        <taxon>Chalcidoidea</taxon>
        <taxon>Trichogrammatidae</taxon>
        <taxon>Trichogramma</taxon>
    </lineage>
</organism>
<accession>A0A6H5ICV3</accession>
<feature type="compositionally biased region" description="Acidic residues" evidence="1">
    <location>
        <begin position="234"/>
        <end position="265"/>
    </location>
</feature>
<dbReference type="AlphaFoldDB" id="A0A6H5ICV3"/>
<keyword evidence="3" id="KW-1185">Reference proteome</keyword>
<reference evidence="2 3" key="1">
    <citation type="submission" date="2020-02" db="EMBL/GenBank/DDBJ databases">
        <authorList>
            <person name="Ferguson B K."/>
        </authorList>
    </citation>
    <scope>NUCLEOTIDE SEQUENCE [LARGE SCALE GENOMIC DNA]</scope>
</reference>
<evidence type="ECO:0000313" key="2">
    <source>
        <dbReference type="EMBL" id="CAB0034356.1"/>
    </source>
</evidence>
<name>A0A6H5ICV3_9HYME</name>
<evidence type="ECO:0000313" key="3">
    <source>
        <dbReference type="Proteomes" id="UP000479190"/>
    </source>
</evidence>
<gene>
    <name evidence="2" type="ORF">TBRA_LOCUS6254</name>
</gene>
<proteinExistence type="predicted"/>
<evidence type="ECO:0000256" key="1">
    <source>
        <dbReference type="SAM" id="MobiDB-lite"/>
    </source>
</evidence>